<proteinExistence type="predicted"/>
<gene>
    <name evidence="2" type="ORF">BSP0115_LOCUS8377</name>
</gene>
<name>A0A7S1CDH5_9STRA</name>
<organism evidence="2">
    <name type="scientific">Bicosoecida sp. CB-2014</name>
    <dbReference type="NCBI Taxonomy" id="1486930"/>
    <lineage>
        <taxon>Eukaryota</taxon>
        <taxon>Sar</taxon>
        <taxon>Stramenopiles</taxon>
        <taxon>Bigyra</taxon>
        <taxon>Opalozoa</taxon>
        <taxon>Bicosoecida</taxon>
    </lineage>
</organism>
<feature type="compositionally biased region" description="Basic residues" evidence="1">
    <location>
        <begin position="39"/>
        <end position="51"/>
    </location>
</feature>
<feature type="region of interest" description="Disordered" evidence="1">
    <location>
        <begin position="1"/>
        <end position="66"/>
    </location>
</feature>
<evidence type="ECO:0000256" key="1">
    <source>
        <dbReference type="SAM" id="MobiDB-lite"/>
    </source>
</evidence>
<sequence length="443" mass="47880">MKRTGGLAGLKQPRGRRVVEMTGGKAKGGAGGARGRSGGSKKRRHRTKRLHSSTSRRLGRPATKEASGVKAAVLACVERLTDKTALNQGHKTPLVPGGLFAVRNTNDAGDELPALLMVSEDDNRVTSWHVGSAKPRHTRTAVVDEEGVTHHPRVSCVAPEQSDGLGVPQTVQGGRTLPQEFLPRRIVVGTEAIEGRAFVIVYELTSPDDAEPEWQPARPDPADATAEAVLAVHDDVTNVCLVQGVVYFGTRGNSVARWHWMEDTEAYHLLFPDCMPHTGTAQLRLAHNSLFVGYAGLSLQVWDLERHMRSEAAAIEERRLRMEQADREQEERLEAARLREEQDAAAKKKRWGGLAAILARPGSTPRTPRHTGADGEEAKGWAKVRMGLDEAHERGGGRGGLRSVFGSHNRLRPPPRGDDGDDDATAESESGASVADADADGAE</sequence>
<dbReference type="AlphaFoldDB" id="A0A7S1CDH5"/>
<protein>
    <submittedName>
        <fullName evidence="2">Uncharacterized protein</fullName>
    </submittedName>
</protein>
<feature type="compositionally biased region" description="Basic and acidic residues" evidence="1">
    <location>
        <begin position="371"/>
        <end position="396"/>
    </location>
</feature>
<accession>A0A7S1CDH5</accession>
<reference evidence="2" key="1">
    <citation type="submission" date="2021-01" db="EMBL/GenBank/DDBJ databases">
        <authorList>
            <person name="Corre E."/>
            <person name="Pelletier E."/>
            <person name="Niang G."/>
            <person name="Scheremetjew M."/>
            <person name="Finn R."/>
            <person name="Kale V."/>
            <person name="Holt S."/>
            <person name="Cochrane G."/>
            <person name="Meng A."/>
            <person name="Brown T."/>
            <person name="Cohen L."/>
        </authorList>
    </citation>
    <scope>NUCLEOTIDE SEQUENCE</scope>
    <source>
        <strain evidence="2">Ms1</strain>
    </source>
</reference>
<feature type="compositionally biased region" description="Low complexity" evidence="1">
    <location>
        <begin position="427"/>
        <end position="436"/>
    </location>
</feature>
<evidence type="ECO:0000313" key="2">
    <source>
        <dbReference type="EMBL" id="CAD8915120.1"/>
    </source>
</evidence>
<dbReference type="EMBL" id="HBFS01012167">
    <property type="protein sequence ID" value="CAD8915120.1"/>
    <property type="molecule type" value="Transcribed_RNA"/>
</dbReference>
<feature type="region of interest" description="Disordered" evidence="1">
    <location>
        <begin position="359"/>
        <end position="443"/>
    </location>
</feature>
<feature type="compositionally biased region" description="Gly residues" evidence="1">
    <location>
        <begin position="25"/>
        <end position="38"/>
    </location>
</feature>